<keyword evidence="3" id="KW-1185">Reference proteome</keyword>
<feature type="region of interest" description="Disordered" evidence="1">
    <location>
        <begin position="1"/>
        <end position="34"/>
    </location>
</feature>
<dbReference type="EMBL" id="SRLO01000002">
    <property type="protein sequence ID" value="TNN89253.1"/>
    <property type="molecule type" value="Genomic_DNA"/>
</dbReference>
<reference evidence="2 3" key="1">
    <citation type="submission" date="2019-03" db="EMBL/GenBank/DDBJ databases">
        <title>First draft genome of Liparis tanakae, snailfish: a comprehensive survey of snailfish specific genes.</title>
        <authorList>
            <person name="Kim W."/>
            <person name="Song I."/>
            <person name="Jeong J.-H."/>
            <person name="Kim D."/>
            <person name="Kim S."/>
            <person name="Ryu S."/>
            <person name="Song J.Y."/>
            <person name="Lee S.K."/>
        </authorList>
    </citation>
    <scope>NUCLEOTIDE SEQUENCE [LARGE SCALE GENOMIC DNA]</scope>
    <source>
        <tissue evidence="2">Muscle</tissue>
    </source>
</reference>
<evidence type="ECO:0000313" key="3">
    <source>
        <dbReference type="Proteomes" id="UP000314294"/>
    </source>
</evidence>
<proteinExistence type="predicted"/>
<evidence type="ECO:0000256" key="1">
    <source>
        <dbReference type="SAM" id="MobiDB-lite"/>
    </source>
</evidence>
<accession>A0A4Z2JHG7</accession>
<evidence type="ECO:0000313" key="2">
    <source>
        <dbReference type="EMBL" id="TNN89253.1"/>
    </source>
</evidence>
<protein>
    <submittedName>
        <fullName evidence="2">Uncharacterized protein</fullName>
    </submittedName>
</protein>
<feature type="compositionally biased region" description="Low complexity" evidence="1">
    <location>
        <begin position="1"/>
        <end position="28"/>
    </location>
</feature>
<dbReference type="Proteomes" id="UP000314294">
    <property type="component" value="Unassembled WGS sequence"/>
</dbReference>
<gene>
    <name evidence="2" type="ORF">EYF80_000541</name>
</gene>
<name>A0A4Z2JHG7_9TELE</name>
<sequence length="74" mass="7999">MLSGVTGSTGFVSSASSSSDLQVSGSLLMTGEGQKRKMMRELQRRLNIGHIDDHTGAELRLVLVLVLGDSRRRV</sequence>
<dbReference type="AlphaFoldDB" id="A0A4Z2JHG7"/>
<organism evidence="2 3">
    <name type="scientific">Liparis tanakae</name>
    <name type="common">Tanaka's snailfish</name>
    <dbReference type="NCBI Taxonomy" id="230148"/>
    <lineage>
        <taxon>Eukaryota</taxon>
        <taxon>Metazoa</taxon>
        <taxon>Chordata</taxon>
        <taxon>Craniata</taxon>
        <taxon>Vertebrata</taxon>
        <taxon>Euteleostomi</taxon>
        <taxon>Actinopterygii</taxon>
        <taxon>Neopterygii</taxon>
        <taxon>Teleostei</taxon>
        <taxon>Neoteleostei</taxon>
        <taxon>Acanthomorphata</taxon>
        <taxon>Eupercaria</taxon>
        <taxon>Perciformes</taxon>
        <taxon>Cottioidei</taxon>
        <taxon>Cottales</taxon>
        <taxon>Liparidae</taxon>
        <taxon>Liparis</taxon>
    </lineage>
</organism>
<comment type="caution">
    <text evidence="2">The sequence shown here is derived from an EMBL/GenBank/DDBJ whole genome shotgun (WGS) entry which is preliminary data.</text>
</comment>